<dbReference type="EMBL" id="CH916369">
    <property type="protein sequence ID" value="EDV93229.1"/>
    <property type="molecule type" value="Genomic_DNA"/>
</dbReference>
<dbReference type="STRING" id="7222.B4JEU8"/>
<evidence type="ECO:0000256" key="5">
    <source>
        <dbReference type="ARBA" id="ARBA00012598"/>
    </source>
</evidence>
<evidence type="ECO:0000256" key="12">
    <source>
        <dbReference type="PIRNR" id="PIRNR000241"/>
    </source>
</evidence>
<dbReference type="KEGG" id="dgr:6563721"/>
<evidence type="ECO:0000256" key="6">
    <source>
        <dbReference type="ARBA" id="ARBA00017098"/>
    </source>
</evidence>
<evidence type="ECO:0000256" key="8">
    <source>
        <dbReference type="ARBA" id="ARBA00023002"/>
    </source>
</evidence>
<dbReference type="FunFam" id="3.10.270.10:FF:000002">
    <property type="entry name" value="Uricase"/>
    <property type="match status" value="1"/>
</dbReference>
<dbReference type="GO" id="GO:0006145">
    <property type="term" value="P:purine nucleobase catabolic process"/>
    <property type="evidence" value="ECO:0007669"/>
    <property type="project" value="TreeGrafter"/>
</dbReference>
<dbReference type="HOGENOM" id="CLU_048151_1_0_1"/>
<keyword evidence="7 12" id="KW-0659">Purine metabolism</keyword>
<sequence>MFPKPLQKFTNLNVSTPVDKEVQCPYNITNKGYGKDAVKLLHVDRNGPVHTIQELEVGTHLKLTTNKEYVLGINSDVVDSDAMKNVVYLLAKKYGIEGPEKFALLVGNHFLATYAHVYEAHVRVEAYPWQRIRQGDSEDTGKGQQSQPHNHAFVFAPTAVHFCDIIVRRNDPKQTVISGIKKLRVLKTTKSSFVNFVDDVYRTTPDQFDRVFSVIAEGTWEYSCTKSVDFLKAWQTVRDALLKNFAGDPNVGVSSPCTQNTAYLSAKDALDAVPQIAVISITLTNMHYFTFDTKPFQQVAPGDNNEVFMPVEKPHSSVYAELSRKNL</sequence>
<keyword evidence="9 12" id="KW-0576">Peroxisome</keyword>
<evidence type="ECO:0000313" key="16">
    <source>
        <dbReference type="Proteomes" id="UP000001070"/>
    </source>
</evidence>
<evidence type="ECO:0000256" key="4">
    <source>
        <dbReference type="ARBA" id="ARBA00009760"/>
    </source>
</evidence>
<feature type="binding site" evidence="13">
    <location>
        <position position="81"/>
    </location>
    <ligand>
        <name>urate</name>
        <dbReference type="ChEBI" id="CHEBI:17775"/>
    </ligand>
</feature>
<evidence type="ECO:0000256" key="2">
    <source>
        <dbReference type="ARBA" id="ARBA00004275"/>
    </source>
</evidence>
<keyword evidence="16" id="KW-1185">Reference proteome</keyword>
<comment type="similarity">
    <text evidence="4 12 14">Belongs to the uricase family.</text>
</comment>
<dbReference type="SUPFAM" id="SSF55620">
    <property type="entry name" value="Tetrahydrobiopterin biosynthesis enzymes-like"/>
    <property type="match status" value="2"/>
</dbReference>
<evidence type="ECO:0000256" key="3">
    <source>
        <dbReference type="ARBA" id="ARBA00004831"/>
    </source>
</evidence>
<feature type="binding site" evidence="13">
    <location>
        <position position="210"/>
    </location>
    <ligand>
        <name>5-hydroxyisourate</name>
        <dbReference type="ChEBI" id="CHEBI:18072"/>
    </ligand>
</feature>
<organism evidence="16">
    <name type="scientific">Drosophila grimshawi</name>
    <name type="common">Hawaiian fruit fly</name>
    <name type="synonym">Idiomyia grimshawi</name>
    <dbReference type="NCBI Taxonomy" id="7222"/>
    <lineage>
        <taxon>Eukaryota</taxon>
        <taxon>Metazoa</taxon>
        <taxon>Ecdysozoa</taxon>
        <taxon>Arthropoda</taxon>
        <taxon>Hexapoda</taxon>
        <taxon>Insecta</taxon>
        <taxon>Pterygota</taxon>
        <taxon>Neoptera</taxon>
        <taxon>Endopterygota</taxon>
        <taxon>Diptera</taxon>
        <taxon>Brachycera</taxon>
        <taxon>Muscomorpha</taxon>
        <taxon>Ephydroidea</taxon>
        <taxon>Drosophilidae</taxon>
        <taxon>Drosophila</taxon>
        <taxon>Hawaiian Drosophila</taxon>
    </lineage>
</organism>
<feature type="binding site" evidence="13">
    <location>
        <position position="193"/>
    </location>
    <ligand>
        <name>urate</name>
        <dbReference type="ChEBI" id="CHEBI:17775"/>
    </ligand>
</feature>
<protein>
    <recommendedName>
        <fullName evidence="6 12">Uricase</fullName>
        <ecNumber evidence="5 12">1.7.3.3</ecNumber>
    </recommendedName>
    <alternativeName>
        <fullName evidence="10 12">Urate oxidase</fullName>
    </alternativeName>
</protein>
<dbReference type="OrthoDB" id="9992118at2759"/>
<proteinExistence type="inferred from homology"/>
<dbReference type="Gene3D" id="3.10.270.10">
    <property type="entry name" value="Urate Oxidase"/>
    <property type="match status" value="1"/>
</dbReference>
<dbReference type="FunCoup" id="B4JEU8">
    <property type="interactions" value="213"/>
</dbReference>
<evidence type="ECO:0000256" key="14">
    <source>
        <dbReference type="RuleBase" id="RU004455"/>
    </source>
</evidence>
<dbReference type="PhylomeDB" id="B4JEU8"/>
<dbReference type="PANTHER" id="PTHR42874">
    <property type="entry name" value="URICASE"/>
    <property type="match status" value="1"/>
</dbReference>
<dbReference type="UniPathway" id="UPA00394">
    <property type="reaction ID" value="UER00650"/>
</dbReference>
<gene>
    <name evidence="15" type="primary">Dgri\GH19189</name>
    <name evidence="15" type="ORF">Dgri_GH19189</name>
</gene>
<accession>B4JEU8</accession>
<dbReference type="EC" id="1.7.3.3" evidence="5 12"/>
<feature type="binding site" evidence="13">
    <location>
        <position position="81"/>
    </location>
    <ligand>
        <name>5-hydroxyisourate</name>
        <dbReference type="ChEBI" id="CHEBI:18072"/>
    </ligand>
</feature>
<comment type="catalytic activity">
    <reaction evidence="11 12 14">
        <text>urate + O2 + H2O = 5-hydroxyisourate + H2O2</text>
        <dbReference type="Rhea" id="RHEA:21368"/>
        <dbReference type="ChEBI" id="CHEBI:15377"/>
        <dbReference type="ChEBI" id="CHEBI:15379"/>
        <dbReference type="ChEBI" id="CHEBI:16240"/>
        <dbReference type="ChEBI" id="CHEBI:17775"/>
        <dbReference type="ChEBI" id="CHEBI:18072"/>
        <dbReference type="EC" id="1.7.3.3"/>
    </reaction>
</comment>
<dbReference type="GO" id="GO:0005777">
    <property type="term" value="C:peroxisome"/>
    <property type="evidence" value="ECO:0007669"/>
    <property type="project" value="UniProtKB-SubCell"/>
</dbReference>
<dbReference type="AlphaFoldDB" id="B4JEU8"/>
<dbReference type="Proteomes" id="UP000001070">
    <property type="component" value="Unassembled WGS sequence"/>
</dbReference>
<dbReference type="PRINTS" id="PR00093">
    <property type="entry name" value="URICASE"/>
</dbReference>
<feature type="binding site" evidence="13">
    <location>
        <position position="285"/>
    </location>
    <ligand>
        <name>5-hydroxyisourate</name>
        <dbReference type="ChEBI" id="CHEBI:18072"/>
    </ligand>
</feature>
<feature type="binding site" evidence="13">
    <location>
        <position position="285"/>
    </location>
    <ligand>
        <name>urate</name>
        <dbReference type="ChEBI" id="CHEBI:17775"/>
    </ligand>
</feature>
<evidence type="ECO:0000256" key="9">
    <source>
        <dbReference type="ARBA" id="ARBA00023140"/>
    </source>
</evidence>
<comment type="pathway">
    <text evidence="3 12">Purine metabolism; urate degradation; (S)-allantoin from urate: step 1/3.</text>
</comment>
<dbReference type="GO" id="GO:0019628">
    <property type="term" value="P:urate catabolic process"/>
    <property type="evidence" value="ECO:0007669"/>
    <property type="project" value="UniProtKB-UniPathway"/>
</dbReference>
<dbReference type="PIRSF" id="PIRSF000241">
    <property type="entry name" value="Urate_oxidase"/>
    <property type="match status" value="1"/>
</dbReference>
<dbReference type="InParanoid" id="B4JEU8"/>
<dbReference type="PANTHER" id="PTHR42874:SF1">
    <property type="entry name" value="URICASE"/>
    <property type="match status" value="1"/>
</dbReference>
<comment type="function">
    <text evidence="1 12 14">Catalyzes the oxidation of uric acid to 5-hydroxyisourate, which is further processed to form (S)-allantoin.</text>
</comment>
<comment type="subcellular location">
    <subcellularLocation>
        <location evidence="2 12">Peroxisome</location>
    </subcellularLocation>
</comment>
<dbReference type="GO" id="GO:0004846">
    <property type="term" value="F:urate oxidase activity"/>
    <property type="evidence" value="ECO:0007669"/>
    <property type="project" value="UniProtKB-EC"/>
</dbReference>
<dbReference type="InterPro" id="IPR002042">
    <property type="entry name" value="Uricase"/>
</dbReference>
<reference evidence="15 16" key="1">
    <citation type="journal article" date="2007" name="Nature">
        <title>Evolution of genes and genomes on the Drosophila phylogeny.</title>
        <authorList>
            <consortium name="Drosophila 12 Genomes Consortium"/>
            <person name="Clark A.G."/>
            <person name="Eisen M.B."/>
            <person name="Smith D.R."/>
            <person name="Bergman C.M."/>
            <person name="Oliver B."/>
            <person name="Markow T.A."/>
            <person name="Kaufman T.C."/>
            <person name="Kellis M."/>
            <person name="Gelbart W."/>
            <person name="Iyer V.N."/>
            <person name="Pollard D.A."/>
            <person name="Sackton T.B."/>
            <person name="Larracuente A.M."/>
            <person name="Singh N.D."/>
            <person name="Abad J.P."/>
            <person name="Abt D.N."/>
            <person name="Adryan B."/>
            <person name="Aguade M."/>
            <person name="Akashi H."/>
            <person name="Anderson W.W."/>
            <person name="Aquadro C.F."/>
            <person name="Ardell D.H."/>
            <person name="Arguello R."/>
            <person name="Artieri C.G."/>
            <person name="Barbash D.A."/>
            <person name="Barker D."/>
            <person name="Barsanti P."/>
            <person name="Batterham P."/>
            <person name="Batzoglou S."/>
            <person name="Begun D."/>
            <person name="Bhutkar A."/>
            <person name="Blanco E."/>
            <person name="Bosak S.A."/>
            <person name="Bradley R.K."/>
            <person name="Brand A.D."/>
            <person name="Brent M.R."/>
            <person name="Brooks A.N."/>
            <person name="Brown R.H."/>
            <person name="Butlin R.K."/>
            <person name="Caggese C."/>
            <person name="Calvi B.R."/>
            <person name="Bernardo de Carvalho A."/>
            <person name="Caspi A."/>
            <person name="Castrezana S."/>
            <person name="Celniker S.E."/>
            <person name="Chang J.L."/>
            <person name="Chapple C."/>
            <person name="Chatterji S."/>
            <person name="Chinwalla A."/>
            <person name="Civetta A."/>
            <person name="Clifton S.W."/>
            <person name="Comeron J.M."/>
            <person name="Costello J.C."/>
            <person name="Coyne J.A."/>
            <person name="Daub J."/>
            <person name="David R.G."/>
            <person name="Delcher A.L."/>
            <person name="Delehaunty K."/>
            <person name="Do C.B."/>
            <person name="Ebling H."/>
            <person name="Edwards K."/>
            <person name="Eickbush T."/>
            <person name="Evans J.D."/>
            <person name="Filipski A."/>
            <person name="Findeiss S."/>
            <person name="Freyhult E."/>
            <person name="Fulton L."/>
            <person name="Fulton R."/>
            <person name="Garcia A.C."/>
            <person name="Gardiner A."/>
            <person name="Garfield D.A."/>
            <person name="Garvin B.E."/>
            <person name="Gibson G."/>
            <person name="Gilbert D."/>
            <person name="Gnerre S."/>
            <person name="Godfrey J."/>
            <person name="Good R."/>
            <person name="Gotea V."/>
            <person name="Gravely B."/>
            <person name="Greenberg A.J."/>
            <person name="Griffiths-Jones S."/>
            <person name="Gross S."/>
            <person name="Guigo R."/>
            <person name="Gustafson E.A."/>
            <person name="Haerty W."/>
            <person name="Hahn M.W."/>
            <person name="Halligan D.L."/>
            <person name="Halpern A.L."/>
            <person name="Halter G.M."/>
            <person name="Han M.V."/>
            <person name="Heger A."/>
            <person name="Hillier L."/>
            <person name="Hinrichs A.S."/>
            <person name="Holmes I."/>
            <person name="Hoskins R.A."/>
            <person name="Hubisz M.J."/>
            <person name="Hultmark D."/>
            <person name="Huntley M.A."/>
            <person name="Jaffe D.B."/>
            <person name="Jagadeeshan S."/>
            <person name="Jeck W.R."/>
            <person name="Johnson J."/>
            <person name="Jones C.D."/>
            <person name="Jordan W.C."/>
            <person name="Karpen G.H."/>
            <person name="Kataoka E."/>
            <person name="Keightley P.D."/>
            <person name="Kheradpour P."/>
            <person name="Kirkness E.F."/>
            <person name="Koerich L.B."/>
            <person name="Kristiansen K."/>
            <person name="Kudrna D."/>
            <person name="Kulathinal R.J."/>
            <person name="Kumar S."/>
            <person name="Kwok R."/>
            <person name="Lander E."/>
            <person name="Langley C.H."/>
            <person name="Lapoint R."/>
            <person name="Lazzaro B.P."/>
            <person name="Lee S.J."/>
            <person name="Levesque L."/>
            <person name="Li R."/>
            <person name="Lin C.F."/>
            <person name="Lin M.F."/>
            <person name="Lindblad-Toh K."/>
            <person name="Llopart A."/>
            <person name="Long M."/>
            <person name="Low L."/>
            <person name="Lozovsky E."/>
            <person name="Lu J."/>
            <person name="Luo M."/>
            <person name="Machado C.A."/>
            <person name="Makalowski W."/>
            <person name="Marzo M."/>
            <person name="Matsuda M."/>
            <person name="Matzkin L."/>
            <person name="McAllister B."/>
            <person name="McBride C.S."/>
            <person name="McKernan B."/>
            <person name="McKernan K."/>
            <person name="Mendez-Lago M."/>
            <person name="Minx P."/>
            <person name="Mollenhauer M.U."/>
            <person name="Montooth K."/>
            <person name="Mount S.M."/>
            <person name="Mu X."/>
            <person name="Myers E."/>
            <person name="Negre B."/>
            <person name="Newfeld S."/>
            <person name="Nielsen R."/>
            <person name="Noor M.A."/>
            <person name="O'Grady P."/>
            <person name="Pachter L."/>
            <person name="Papaceit M."/>
            <person name="Parisi M.J."/>
            <person name="Parisi M."/>
            <person name="Parts L."/>
            <person name="Pedersen J.S."/>
            <person name="Pesole G."/>
            <person name="Phillippy A.M."/>
            <person name="Ponting C.P."/>
            <person name="Pop M."/>
            <person name="Porcelli D."/>
            <person name="Powell J.R."/>
            <person name="Prohaska S."/>
            <person name="Pruitt K."/>
            <person name="Puig M."/>
            <person name="Quesneville H."/>
            <person name="Ram K.R."/>
            <person name="Rand D."/>
            <person name="Rasmussen M.D."/>
            <person name="Reed L.K."/>
            <person name="Reenan R."/>
            <person name="Reily A."/>
            <person name="Remington K.A."/>
            <person name="Rieger T.T."/>
            <person name="Ritchie M.G."/>
            <person name="Robin C."/>
            <person name="Rogers Y.H."/>
            <person name="Rohde C."/>
            <person name="Rozas J."/>
            <person name="Rubenfield M.J."/>
            <person name="Ruiz A."/>
            <person name="Russo S."/>
            <person name="Salzberg S.L."/>
            <person name="Sanchez-Gracia A."/>
            <person name="Saranga D.J."/>
            <person name="Sato H."/>
            <person name="Schaeffer S.W."/>
            <person name="Schatz M.C."/>
            <person name="Schlenke T."/>
            <person name="Schwartz R."/>
            <person name="Segarra C."/>
            <person name="Singh R.S."/>
            <person name="Sirot L."/>
            <person name="Sirota M."/>
            <person name="Sisneros N.B."/>
            <person name="Smith C.D."/>
            <person name="Smith T.F."/>
            <person name="Spieth J."/>
            <person name="Stage D.E."/>
            <person name="Stark A."/>
            <person name="Stephan W."/>
            <person name="Strausberg R.L."/>
            <person name="Strempel S."/>
            <person name="Sturgill D."/>
            <person name="Sutton G."/>
            <person name="Sutton G.G."/>
            <person name="Tao W."/>
            <person name="Teichmann S."/>
            <person name="Tobari Y.N."/>
            <person name="Tomimura Y."/>
            <person name="Tsolas J.M."/>
            <person name="Valente V.L."/>
            <person name="Venter E."/>
            <person name="Venter J.C."/>
            <person name="Vicario S."/>
            <person name="Vieira F.G."/>
            <person name="Vilella A.J."/>
            <person name="Villasante A."/>
            <person name="Walenz B."/>
            <person name="Wang J."/>
            <person name="Wasserman M."/>
            <person name="Watts T."/>
            <person name="Wilson D."/>
            <person name="Wilson R.K."/>
            <person name="Wing R.A."/>
            <person name="Wolfner M.F."/>
            <person name="Wong A."/>
            <person name="Wong G.K."/>
            <person name="Wu C.I."/>
            <person name="Wu G."/>
            <person name="Yamamoto D."/>
            <person name="Yang H.P."/>
            <person name="Yang S.P."/>
            <person name="Yorke J.A."/>
            <person name="Yoshida K."/>
            <person name="Zdobnov E."/>
            <person name="Zhang P."/>
            <person name="Zhang Y."/>
            <person name="Zimin A.V."/>
            <person name="Baldwin J."/>
            <person name="Abdouelleil A."/>
            <person name="Abdulkadir J."/>
            <person name="Abebe A."/>
            <person name="Abera B."/>
            <person name="Abreu J."/>
            <person name="Acer S.C."/>
            <person name="Aftuck L."/>
            <person name="Alexander A."/>
            <person name="An P."/>
            <person name="Anderson E."/>
            <person name="Anderson S."/>
            <person name="Arachi H."/>
            <person name="Azer M."/>
            <person name="Bachantsang P."/>
            <person name="Barry A."/>
            <person name="Bayul T."/>
            <person name="Berlin A."/>
            <person name="Bessette D."/>
            <person name="Bloom T."/>
            <person name="Blye J."/>
            <person name="Boguslavskiy L."/>
            <person name="Bonnet C."/>
            <person name="Boukhgalter B."/>
            <person name="Bourzgui I."/>
            <person name="Brown A."/>
            <person name="Cahill P."/>
            <person name="Channer S."/>
            <person name="Cheshatsang Y."/>
            <person name="Chuda L."/>
            <person name="Citroen M."/>
            <person name="Collymore A."/>
            <person name="Cooke P."/>
            <person name="Costello M."/>
            <person name="D'Aco K."/>
            <person name="Daza R."/>
            <person name="De Haan G."/>
            <person name="DeGray S."/>
            <person name="DeMaso C."/>
            <person name="Dhargay N."/>
            <person name="Dooley K."/>
            <person name="Dooley E."/>
            <person name="Doricent M."/>
            <person name="Dorje P."/>
            <person name="Dorjee K."/>
            <person name="Dupes A."/>
            <person name="Elong R."/>
            <person name="Falk J."/>
            <person name="Farina A."/>
            <person name="Faro S."/>
            <person name="Ferguson D."/>
            <person name="Fisher S."/>
            <person name="Foley C.D."/>
            <person name="Franke A."/>
            <person name="Friedrich D."/>
            <person name="Gadbois L."/>
            <person name="Gearin G."/>
            <person name="Gearin C.R."/>
            <person name="Giannoukos G."/>
            <person name="Goode T."/>
            <person name="Graham J."/>
            <person name="Grandbois E."/>
            <person name="Grewal S."/>
            <person name="Gyaltsen K."/>
            <person name="Hafez N."/>
            <person name="Hagos B."/>
            <person name="Hall J."/>
            <person name="Henson C."/>
            <person name="Hollinger A."/>
            <person name="Honan T."/>
            <person name="Huard M.D."/>
            <person name="Hughes L."/>
            <person name="Hurhula B."/>
            <person name="Husby M.E."/>
            <person name="Kamat A."/>
            <person name="Kanga B."/>
            <person name="Kashin S."/>
            <person name="Khazanovich D."/>
            <person name="Kisner P."/>
            <person name="Lance K."/>
            <person name="Lara M."/>
            <person name="Lee W."/>
            <person name="Lennon N."/>
            <person name="Letendre F."/>
            <person name="LeVine R."/>
            <person name="Lipovsky A."/>
            <person name="Liu X."/>
            <person name="Liu J."/>
            <person name="Liu S."/>
            <person name="Lokyitsang T."/>
            <person name="Lokyitsang Y."/>
            <person name="Lubonja R."/>
            <person name="Lui A."/>
            <person name="MacDonald P."/>
            <person name="Magnisalis V."/>
            <person name="Maru K."/>
            <person name="Matthews C."/>
            <person name="McCusker W."/>
            <person name="McDonough S."/>
            <person name="Mehta T."/>
            <person name="Meldrim J."/>
            <person name="Meneus L."/>
            <person name="Mihai O."/>
            <person name="Mihalev A."/>
            <person name="Mihova T."/>
            <person name="Mittelman R."/>
            <person name="Mlenga V."/>
            <person name="Montmayeur A."/>
            <person name="Mulrain L."/>
            <person name="Navidi A."/>
            <person name="Naylor J."/>
            <person name="Negash T."/>
            <person name="Nguyen T."/>
            <person name="Nguyen N."/>
            <person name="Nicol R."/>
            <person name="Norbu C."/>
            <person name="Norbu N."/>
            <person name="Novod N."/>
            <person name="O'Neill B."/>
            <person name="Osman S."/>
            <person name="Markiewicz E."/>
            <person name="Oyono O.L."/>
            <person name="Patti C."/>
            <person name="Phunkhang P."/>
            <person name="Pierre F."/>
            <person name="Priest M."/>
            <person name="Raghuraman S."/>
            <person name="Rege F."/>
            <person name="Reyes R."/>
            <person name="Rise C."/>
            <person name="Rogov P."/>
            <person name="Ross K."/>
            <person name="Ryan E."/>
            <person name="Settipalli S."/>
            <person name="Shea T."/>
            <person name="Sherpa N."/>
            <person name="Shi L."/>
            <person name="Shih D."/>
            <person name="Sparrow T."/>
            <person name="Spaulding J."/>
            <person name="Stalker J."/>
            <person name="Stange-Thomann N."/>
            <person name="Stavropoulos S."/>
            <person name="Stone C."/>
            <person name="Strader C."/>
            <person name="Tesfaye S."/>
            <person name="Thomson T."/>
            <person name="Thoulutsang Y."/>
            <person name="Thoulutsang D."/>
            <person name="Topham K."/>
            <person name="Topping I."/>
            <person name="Tsamla T."/>
            <person name="Vassiliev H."/>
            <person name="Vo A."/>
            <person name="Wangchuk T."/>
            <person name="Wangdi T."/>
            <person name="Weiand M."/>
            <person name="Wilkinson J."/>
            <person name="Wilson A."/>
            <person name="Yadav S."/>
            <person name="Young G."/>
            <person name="Yu Q."/>
            <person name="Zembek L."/>
            <person name="Zhong D."/>
            <person name="Zimmer A."/>
            <person name="Zwirko Z."/>
            <person name="Jaffe D.B."/>
            <person name="Alvarez P."/>
            <person name="Brockman W."/>
            <person name="Butler J."/>
            <person name="Chin C."/>
            <person name="Gnerre S."/>
            <person name="Grabherr M."/>
            <person name="Kleber M."/>
            <person name="Mauceli E."/>
            <person name="MacCallum I."/>
        </authorList>
    </citation>
    <scope>NUCLEOTIDE SEQUENCE [LARGE SCALE GENOMIC DNA]</scope>
    <source>
        <strain evidence="16">Tucson 15287-2541.00</strain>
    </source>
</reference>
<evidence type="ECO:0000313" key="15">
    <source>
        <dbReference type="EMBL" id="EDV93229.1"/>
    </source>
</evidence>
<name>B4JEU8_DROGR</name>
<evidence type="ECO:0000256" key="7">
    <source>
        <dbReference type="ARBA" id="ARBA00022631"/>
    </source>
</evidence>
<dbReference type="Pfam" id="PF01014">
    <property type="entry name" value="Uricase"/>
    <property type="match status" value="2"/>
</dbReference>
<evidence type="ECO:0000256" key="11">
    <source>
        <dbReference type="ARBA" id="ARBA00048818"/>
    </source>
</evidence>
<feature type="binding site" evidence="13">
    <location>
        <position position="259"/>
    </location>
    <ligand>
        <name>urate</name>
        <dbReference type="ChEBI" id="CHEBI:17775"/>
    </ligand>
</feature>
<feature type="binding site" evidence="13">
    <location>
        <position position="259"/>
    </location>
    <ligand>
        <name>5-hydroxyisourate</name>
        <dbReference type="ChEBI" id="CHEBI:18072"/>
    </ligand>
</feature>
<dbReference type="SMR" id="B4JEU8"/>
<dbReference type="eggNOG" id="KOG1599">
    <property type="taxonomic scope" value="Eukaryota"/>
</dbReference>
<dbReference type="NCBIfam" id="TIGR03383">
    <property type="entry name" value="urate_oxi"/>
    <property type="match status" value="1"/>
</dbReference>
<evidence type="ECO:0000256" key="10">
    <source>
        <dbReference type="ARBA" id="ARBA00031317"/>
    </source>
</evidence>
<keyword evidence="8 12" id="KW-0560">Oxidoreductase</keyword>
<feature type="binding site" evidence="13">
    <location>
        <position position="285"/>
    </location>
    <ligand>
        <name>O2</name>
        <dbReference type="ChEBI" id="CHEBI:15379"/>
    </ligand>
</feature>
<feature type="binding site" evidence="13">
    <location>
        <position position="193"/>
    </location>
    <ligand>
        <name>5-hydroxyisourate</name>
        <dbReference type="ChEBI" id="CHEBI:18072"/>
    </ligand>
</feature>
<evidence type="ECO:0000256" key="1">
    <source>
        <dbReference type="ARBA" id="ARBA00003860"/>
    </source>
</evidence>
<feature type="binding site" evidence="13">
    <location>
        <position position="210"/>
    </location>
    <ligand>
        <name>urate</name>
        <dbReference type="ChEBI" id="CHEBI:17775"/>
    </ligand>
</feature>
<evidence type="ECO:0000256" key="13">
    <source>
        <dbReference type="PIRSR" id="PIRSR000241-2"/>
    </source>
</evidence>
<dbReference type="OMA" id="WVTGGRW"/>